<dbReference type="eggNOG" id="COG0457">
    <property type="taxonomic scope" value="Bacteria"/>
</dbReference>
<dbReference type="GO" id="GO:0003677">
    <property type="term" value="F:DNA binding"/>
    <property type="evidence" value="ECO:0007669"/>
    <property type="project" value="UniProtKB-UniRule"/>
</dbReference>
<keyword evidence="4" id="KW-0472">Membrane</keyword>
<evidence type="ECO:0000256" key="3">
    <source>
        <dbReference type="PROSITE-ProRule" id="PRU01091"/>
    </source>
</evidence>
<evidence type="ECO:0000313" key="6">
    <source>
        <dbReference type="EMBL" id="KFZ29429.1"/>
    </source>
</evidence>
<dbReference type="SUPFAM" id="SSF48452">
    <property type="entry name" value="TPR-like"/>
    <property type="match status" value="1"/>
</dbReference>
<dbReference type="InterPro" id="IPR011990">
    <property type="entry name" value="TPR-like_helical_dom_sf"/>
</dbReference>
<feature type="repeat" description="TPR" evidence="2">
    <location>
        <begin position="260"/>
        <end position="293"/>
    </location>
</feature>
<dbReference type="SUPFAM" id="SSF46894">
    <property type="entry name" value="C-terminal effector domain of the bipartite response regulators"/>
    <property type="match status" value="1"/>
</dbReference>
<feature type="transmembrane region" description="Helical" evidence="4">
    <location>
        <begin position="130"/>
        <end position="147"/>
    </location>
</feature>
<keyword evidence="7" id="KW-1185">Reference proteome</keyword>
<dbReference type="CDD" id="cd00383">
    <property type="entry name" value="trans_reg_C"/>
    <property type="match status" value="1"/>
</dbReference>
<keyword evidence="1 3" id="KW-0238">DNA-binding</keyword>
<sequence length="428" mass="47026">MNTIESEKLQIGDWCIDFSSGLAEPVDPTAPLTGASPVRLEPKSCQVLAVLATHAGNVVSKQQLIDAVWLDSYASDDTIARTISRLRTSLGDDPKHPRYIETLPKRGYRLCAAVQPVSTGAQRAYSRQSLVWLAGLLVVLLVLAYSLPSKPTAVVANDNDLLQRANDYYHQMRLADNEMAIALYEQKLELDPAAAEAYAGLANALVQKAFRWSEPRLAGEPVSIAEQYQNGALSTPAAQANVRRAAVLAERALALQPDSAIALKALGFVRSAQGEWQAAIELYERAIARDAKAWPVWINLADLYTAQQQDAAALAALEQAFAAMTLSYNEDPVQIRPWYAQLGVLIADRYWQRHDDANAETWYRTVLSFAPLDPEATIGLAAVLQTTGDKAGGLRLCSDLQRRLKQSDDCATVLKRRLQSRAETRRDN</sequence>
<gene>
    <name evidence="6" type="ORF">IDAT_03500</name>
</gene>
<dbReference type="GO" id="GO:0006355">
    <property type="term" value="P:regulation of DNA-templated transcription"/>
    <property type="evidence" value="ECO:0007669"/>
    <property type="project" value="InterPro"/>
</dbReference>
<comment type="caution">
    <text evidence="6">The sequence shown here is derived from an EMBL/GenBank/DDBJ whole genome shotgun (WGS) entry which is preliminary data.</text>
</comment>
<name>A0A094IUD7_9GAMM</name>
<reference evidence="6 7" key="1">
    <citation type="submission" date="2014-06" db="EMBL/GenBank/DDBJ databases">
        <title>Draft genome sequence of Idiomarina sp. MCCC 1A10513.</title>
        <authorList>
            <person name="Du J."/>
            <person name="Lai Q."/>
            <person name="Shao Z."/>
        </authorList>
    </citation>
    <scope>NUCLEOTIDE SEQUENCE [LARGE SCALE GENOMIC DNA]</scope>
    <source>
        <strain evidence="6 7">MCCC 1A10513</strain>
    </source>
</reference>
<dbReference type="eggNOG" id="COG3710">
    <property type="taxonomic scope" value="Bacteria"/>
</dbReference>
<keyword evidence="4" id="KW-1133">Transmembrane helix</keyword>
<dbReference type="OrthoDB" id="6307429at2"/>
<dbReference type="InterPro" id="IPR016032">
    <property type="entry name" value="Sig_transdc_resp-reg_C-effctor"/>
</dbReference>
<dbReference type="InterPro" id="IPR001867">
    <property type="entry name" value="OmpR/PhoB-type_DNA-bd"/>
</dbReference>
<dbReference type="EMBL" id="JPIN01000002">
    <property type="protein sequence ID" value="KFZ29429.1"/>
    <property type="molecule type" value="Genomic_DNA"/>
</dbReference>
<dbReference type="PROSITE" id="PS50005">
    <property type="entry name" value="TPR"/>
    <property type="match status" value="1"/>
</dbReference>
<dbReference type="InterPro" id="IPR036388">
    <property type="entry name" value="WH-like_DNA-bd_sf"/>
</dbReference>
<dbReference type="PANTHER" id="PTHR12558:SF13">
    <property type="entry name" value="CELL DIVISION CYCLE PROTEIN 27 HOMOLOG"/>
    <property type="match status" value="1"/>
</dbReference>
<dbReference type="PROSITE" id="PS51755">
    <property type="entry name" value="OMPR_PHOB"/>
    <property type="match status" value="1"/>
</dbReference>
<dbReference type="AlphaFoldDB" id="A0A094IUD7"/>
<organism evidence="6 7">
    <name type="scientific">Pseudidiomarina atlantica</name>
    <dbReference type="NCBI Taxonomy" id="1517416"/>
    <lineage>
        <taxon>Bacteria</taxon>
        <taxon>Pseudomonadati</taxon>
        <taxon>Pseudomonadota</taxon>
        <taxon>Gammaproteobacteria</taxon>
        <taxon>Alteromonadales</taxon>
        <taxon>Idiomarinaceae</taxon>
        <taxon>Pseudidiomarina</taxon>
    </lineage>
</organism>
<dbReference type="InterPro" id="IPR019734">
    <property type="entry name" value="TPR_rpt"/>
</dbReference>
<evidence type="ECO:0000313" key="7">
    <source>
        <dbReference type="Proteomes" id="UP000053718"/>
    </source>
</evidence>
<dbReference type="Pfam" id="PF14559">
    <property type="entry name" value="TPR_19"/>
    <property type="match status" value="1"/>
</dbReference>
<keyword evidence="4" id="KW-0812">Transmembrane</keyword>
<evidence type="ECO:0000259" key="5">
    <source>
        <dbReference type="PROSITE" id="PS51755"/>
    </source>
</evidence>
<dbReference type="GO" id="GO:0000160">
    <property type="term" value="P:phosphorelay signal transduction system"/>
    <property type="evidence" value="ECO:0007669"/>
    <property type="project" value="InterPro"/>
</dbReference>
<dbReference type="Gene3D" id="1.25.40.10">
    <property type="entry name" value="Tetratricopeptide repeat domain"/>
    <property type="match status" value="1"/>
</dbReference>
<accession>A0A094IUD7</accession>
<evidence type="ECO:0000256" key="4">
    <source>
        <dbReference type="SAM" id="Phobius"/>
    </source>
</evidence>
<proteinExistence type="predicted"/>
<evidence type="ECO:0000256" key="1">
    <source>
        <dbReference type="ARBA" id="ARBA00023125"/>
    </source>
</evidence>
<feature type="domain" description="OmpR/PhoB-type" evidence="5">
    <location>
        <begin position="6"/>
        <end position="112"/>
    </location>
</feature>
<dbReference type="SMART" id="SM00028">
    <property type="entry name" value="TPR"/>
    <property type="match status" value="2"/>
</dbReference>
<dbReference type="PANTHER" id="PTHR12558">
    <property type="entry name" value="CELL DIVISION CYCLE 16,23,27"/>
    <property type="match status" value="1"/>
</dbReference>
<protein>
    <recommendedName>
        <fullName evidence="5">OmpR/PhoB-type domain-containing protein</fullName>
    </recommendedName>
</protein>
<dbReference type="SMART" id="SM00862">
    <property type="entry name" value="Trans_reg_C"/>
    <property type="match status" value="1"/>
</dbReference>
<dbReference type="Pfam" id="PF00486">
    <property type="entry name" value="Trans_reg_C"/>
    <property type="match status" value="1"/>
</dbReference>
<dbReference type="STRING" id="1517416.IDAT_03500"/>
<feature type="DNA-binding region" description="OmpR/PhoB-type" evidence="3">
    <location>
        <begin position="6"/>
        <end position="112"/>
    </location>
</feature>
<dbReference type="Gene3D" id="1.10.10.10">
    <property type="entry name" value="Winged helix-like DNA-binding domain superfamily/Winged helix DNA-binding domain"/>
    <property type="match status" value="1"/>
</dbReference>
<keyword evidence="2" id="KW-0802">TPR repeat</keyword>
<dbReference type="Proteomes" id="UP000053718">
    <property type="component" value="Unassembled WGS sequence"/>
</dbReference>
<evidence type="ECO:0000256" key="2">
    <source>
        <dbReference type="PROSITE-ProRule" id="PRU00339"/>
    </source>
</evidence>
<dbReference type="RefSeq" id="WP_034730530.1">
    <property type="nucleotide sequence ID" value="NZ_JPIN01000002.1"/>
</dbReference>